<organism evidence="1 2">
    <name type="scientific">Paenibacillus mesotrionivorans</name>
    <dbReference type="NCBI Taxonomy" id="3160968"/>
    <lineage>
        <taxon>Bacteria</taxon>
        <taxon>Bacillati</taxon>
        <taxon>Bacillota</taxon>
        <taxon>Bacilli</taxon>
        <taxon>Bacillales</taxon>
        <taxon>Paenibacillaceae</taxon>
        <taxon>Paenibacillus</taxon>
    </lineage>
</organism>
<reference evidence="1" key="1">
    <citation type="submission" date="2024-12" db="EMBL/GenBank/DDBJ databases">
        <authorList>
            <person name="Wu N."/>
        </authorList>
    </citation>
    <scope>NUCLEOTIDE SEQUENCE</scope>
    <source>
        <strain evidence="1">P15</strain>
    </source>
</reference>
<evidence type="ECO:0000313" key="2">
    <source>
        <dbReference type="Proteomes" id="UP001631969"/>
    </source>
</evidence>
<sequence length="100" mass="11222">MTAANQLDYLYDMTEETSTRFVSFVGPSVKRFDLAITSTSRFFGKQLVADLQTGKTAILGPDDLEEEGYLEHVYQLAADEAEELRAFLSEIIGMINFTDI</sequence>
<keyword evidence="2" id="KW-1185">Reference proteome</keyword>
<dbReference type="Proteomes" id="UP001631969">
    <property type="component" value="Unassembled WGS sequence"/>
</dbReference>
<accession>A0ACC7NSG2</accession>
<evidence type="ECO:0000313" key="1">
    <source>
        <dbReference type="EMBL" id="MFM9327603.1"/>
    </source>
</evidence>
<proteinExistence type="predicted"/>
<comment type="caution">
    <text evidence="1">The sequence shown here is derived from an EMBL/GenBank/DDBJ whole genome shotgun (WGS) entry which is preliminary data.</text>
</comment>
<name>A0ACC7NSG2_9BACL</name>
<gene>
    <name evidence="1" type="ORF">ACI1P1_04730</name>
</gene>
<dbReference type="EMBL" id="JBJURJ010000003">
    <property type="protein sequence ID" value="MFM9327603.1"/>
    <property type="molecule type" value="Genomic_DNA"/>
</dbReference>
<protein>
    <submittedName>
        <fullName evidence="1">DUF3055 domain-containing protein</fullName>
    </submittedName>
</protein>